<dbReference type="PANTHER" id="PTHR30469">
    <property type="entry name" value="MULTIDRUG RESISTANCE PROTEIN MDTA"/>
    <property type="match status" value="1"/>
</dbReference>
<dbReference type="GO" id="GO:0015562">
    <property type="term" value="F:efflux transmembrane transporter activity"/>
    <property type="evidence" value="ECO:0007669"/>
    <property type="project" value="TreeGrafter"/>
</dbReference>
<protein>
    <recommendedName>
        <fullName evidence="4">RND efflux pump membrane fusion protein barrel-sandwich domain-containing protein</fullName>
    </recommendedName>
</protein>
<gene>
    <name evidence="2" type="ORF">MTBBW1_630034</name>
</gene>
<dbReference type="STRING" id="1246637.MTBBW1_630034"/>
<accession>A0A1W1HIR7</accession>
<evidence type="ECO:0008006" key="4">
    <source>
        <dbReference type="Google" id="ProtNLM"/>
    </source>
</evidence>
<dbReference type="EMBL" id="FWEV01000307">
    <property type="protein sequence ID" value="SLM32340.1"/>
    <property type="molecule type" value="Genomic_DNA"/>
</dbReference>
<evidence type="ECO:0000256" key="1">
    <source>
        <dbReference type="SAM" id="Coils"/>
    </source>
</evidence>
<dbReference type="OrthoDB" id="5450597at2"/>
<dbReference type="Gene3D" id="2.40.50.100">
    <property type="match status" value="1"/>
</dbReference>
<dbReference type="Gene3D" id="1.10.287.470">
    <property type="entry name" value="Helix hairpin bin"/>
    <property type="match status" value="1"/>
</dbReference>
<dbReference type="Proteomes" id="UP000191931">
    <property type="component" value="Unassembled WGS sequence"/>
</dbReference>
<name>A0A1W1HIR7_9BACT</name>
<dbReference type="AlphaFoldDB" id="A0A1W1HIR7"/>
<sequence>MSNIKQLTFIMIFLFPLLFFSTLSFTELAHGDWQVEKSTKKVKLKGYTRSFRSVTLSAEAGGRIIEVNYETGDEIGDKPLAEIDTTFISFEIENTKFSISRLNARLKQINSRVAYLEKEFRRKDNLYKKGHTTEVIRDSASQELDQAQLEREALLLEQKSLDVTLKQLLEKKRRYTIKGFKGWTVTERKAEPGEIIQTGMSVAVIQDFRKLLVPLSVSGEELESMMKRVENQSEQDTNSNGQKMNFPVMVEGLPARASIYSINPAFDEQSRKINIELLIEDYPSEVAINNNPLQHRGGLACTVALDVYSRGLKIPAESVLNRYENPKVFIKGKDAPVMITILDTLDNHLIIADHPELSEGTLLTNFK</sequence>
<dbReference type="GO" id="GO:1990281">
    <property type="term" value="C:efflux pump complex"/>
    <property type="evidence" value="ECO:0007669"/>
    <property type="project" value="TreeGrafter"/>
</dbReference>
<reference evidence="2 3" key="1">
    <citation type="submission" date="2017-03" db="EMBL/GenBank/DDBJ databases">
        <authorList>
            <person name="Afonso C.L."/>
            <person name="Miller P.J."/>
            <person name="Scott M.A."/>
            <person name="Spackman E."/>
            <person name="Goraichik I."/>
            <person name="Dimitrov K.M."/>
            <person name="Suarez D.L."/>
            <person name="Swayne D.E."/>
        </authorList>
    </citation>
    <scope>NUCLEOTIDE SEQUENCE [LARGE SCALE GENOMIC DNA]</scope>
    <source>
        <strain evidence="2">PRJEB14757</strain>
    </source>
</reference>
<keyword evidence="3" id="KW-1185">Reference proteome</keyword>
<evidence type="ECO:0000313" key="3">
    <source>
        <dbReference type="Proteomes" id="UP000191931"/>
    </source>
</evidence>
<dbReference type="RefSeq" id="WP_080801914.1">
    <property type="nucleotide sequence ID" value="NZ_LT828542.1"/>
</dbReference>
<feature type="coiled-coil region" evidence="1">
    <location>
        <begin position="99"/>
        <end position="157"/>
    </location>
</feature>
<keyword evidence="1" id="KW-0175">Coiled coil</keyword>
<dbReference type="SUPFAM" id="SSF111369">
    <property type="entry name" value="HlyD-like secretion proteins"/>
    <property type="match status" value="1"/>
</dbReference>
<evidence type="ECO:0000313" key="2">
    <source>
        <dbReference type="EMBL" id="SLM32340.1"/>
    </source>
</evidence>
<organism evidence="2 3">
    <name type="scientific">Desulfamplus magnetovallimortis</name>
    <dbReference type="NCBI Taxonomy" id="1246637"/>
    <lineage>
        <taxon>Bacteria</taxon>
        <taxon>Pseudomonadati</taxon>
        <taxon>Thermodesulfobacteriota</taxon>
        <taxon>Desulfobacteria</taxon>
        <taxon>Desulfobacterales</taxon>
        <taxon>Desulfobacteraceae</taxon>
        <taxon>Desulfamplus</taxon>
    </lineage>
</organism>
<dbReference type="Gene3D" id="2.40.30.170">
    <property type="match status" value="1"/>
</dbReference>
<proteinExistence type="predicted"/>